<comment type="caution">
    <text evidence="6">The sequence shown here is derived from an EMBL/GenBank/DDBJ whole genome shotgun (WGS) entry which is preliminary data.</text>
</comment>
<feature type="region of interest" description="Disordered" evidence="3">
    <location>
        <begin position="1"/>
        <end position="86"/>
    </location>
</feature>
<accession>A0AAE0CC48</accession>
<dbReference type="Pfam" id="PF07717">
    <property type="entry name" value="OB_NTP_bind"/>
    <property type="match status" value="1"/>
</dbReference>
<evidence type="ECO:0000313" key="7">
    <source>
        <dbReference type="Proteomes" id="UP001190700"/>
    </source>
</evidence>
<dbReference type="AlphaFoldDB" id="A0AAE0CC48"/>
<name>A0AAE0CC48_9CHLO</name>
<sequence>MTPWEGGKETERGTDEGKSARREAQRSDAKSGDAERGVSRGAIIVEEVCEVSQREQTKGKRVKKEAGGRRKESNRKQRRDERDVVEGRAARTLNVLRRDAQCLVEKRKGKGATRNKARRWENYTSKARGDETKEQNATAVLCAGFYPNVLRVRHPAATYIKTEGGAVLKEGKSKEVKLYARDVGRVFLHPSSVNFNVGRFESGWLIYSERVQTAKVYVRECTMVPPYALLLFGGDIEVLHADGQVTVDRWVRFQAPARIAVLVRELRAEVDKLLVEKIRVPQLDLSAAPTLEAMLKLLATDGY</sequence>
<protein>
    <recommendedName>
        <fullName evidence="8">DEAD-box helicase OB fold domain-containing protein</fullName>
    </recommendedName>
</protein>
<keyword evidence="2" id="KW-0067">ATP-binding</keyword>
<evidence type="ECO:0000259" key="5">
    <source>
        <dbReference type="Pfam" id="PF26026"/>
    </source>
</evidence>
<dbReference type="GO" id="GO:0004386">
    <property type="term" value="F:helicase activity"/>
    <property type="evidence" value="ECO:0007669"/>
    <property type="project" value="UniProtKB-KW"/>
</dbReference>
<gene>
    <name evidence="6" type="ORF">CYMTET_38381</name>
</gene>
<dbReference type="EMBL" id="LGRX02025476">
    <property type="protein sequence ID" value="KAK3252316.1"/>
    <property type="molecule type" value="Genomic_DNA"/>
</dbReference>
<feature type="compositionally biased region" description="Basic and acidic residues" evidence="3">
    <location>
        <begin position="52"/>
        <end position="86"/>
    </location>
</feature>
<dbReference type="Pfam" id="PF26026">
    <property type="entry name" value="RNA_hel_CTD"/>
    <property type="match status" value="1"/>
</dbReference>
<proteinExistence type="predicted"/>
<keyword evidence="2" id="KW-0547">Nucleotide-binding</keyword>
<dbReference type="Proteomes" id="UP001190700">
    <property type="component" value="Unassembled WGS sequence"/>
</dbReference>
<feature type="compositionally biased region" description="Basic and acidic residues" evidence="3">
    <location>
        <begin position="1"/>
        <end position="38"/>
    </location>
</feature>
<keyword evidence="1" id="KW-0378">Hydrolase</keyword>
<evidence type="ECO:0000256" key="3">
    <source>
        <dbReference type="SAM" id="MobiDB-lite"/>
    </source>
</evidence>
<dbReference type="InterPro" id="IPR011709">
    <property type="entry name" value="DEAD-box_helicase_OB_fold"/>
</dbReference>
<feature type="domain" description="RNA helicase C-terminal" evidence="5">
    <location>
        <begin position="244"/>
        <end position="299"/>
    </location>
</feature>
<evidence type="ECO:0008006" key="8">
    <source>
        <dbReference type="Google" id="ProtNLM"/>
    </source>
</evidence>
<evidence type="ECO:0000259" key="4">
    <source>
        <dbReference type="Pfam" id="PF07717"/>
    </source>
</evidence>
<keyword evidence="2" id="KW-0347">Helicase</keyword>
<reference evidence="6 7" key="1">
    <citation type="journal article" date="2015" name="Genome Biol. Evol.">
        <title>Comparative Genomics of a Bacterivorous Green Alga Reveals Evolutionary Causalities and Consequences of Phago-Mixotrophic Mode of Nutrition.</title>
        <authorList>
            <person name="Burns J.A."/>
            <person name="Paasch A."/>
            <person name="Narechania A."/>
            <person name="Kim E."/>
        </authorList>
    </citation>
    <scope>NUCLEOTIDE SEQUENCE [LARGE SCALE GENOMIC DNA]</scope>
    <source>
        <strain evidence="6 7">PLY_AMNH</strain>
    </source>
</reference>
<keyword evidence="7" id="KW-1185">Reference proteome</keyword>
<evidence type="ECO:0000256" key="1">
    <source>
        <dbReference type="ARBA" id="ARBA00022801"/>
    </source>
</evidence>
<feature type="domain" description="DEAD-box helicase OB fold" evidence="4">
    <location>
        <begin position="139"/>
        <end position="236"/>
    </location>
</feature>
<evidence type="ECO:0000313" key="6">
    <source>
        <dbReference type="EMBL" id="KAK3252316.1"/>
    </source>
</evidence>
<evidence type="ECO:0000256" key="2">
    <source>
        <dbReference type="ARBA" id="ARBA00022806"/>
    </source>
</evidence>
<organism evidence="6 7">
    <name type="scientific">Cymbomonas tetramitiformis</name>
    <dbReference type="NCBI Taxonomy" id="36881"/>
    <lineage>
        <taxon>Eukaryota</taxon>
        <taxon>Viridiplantae</taxon>
        <taxon>Chlorophyta</taxon>
        <taxon>Pyramimonadophyceae</taxon>
        <taxon>Pyramimonadales</taxon>
        <taxon>Pyramimonadaceae</taxon>
        <taxon>Cymbomonas</taxon>
    </lineage>
</organism>
<dbReference type="InterPro" id="IPR059023">
    <property type="entry name" value="RNA_hel_CTD"/>
</dbReference>